<feature type="binding site" evidence="4">
    <location>
        <position position="120"/>
    </location>
    <ligand>
        <name>substrate</name>
    </ligand>
</feature>
<feature type="binding site" evidence="4">
    <location>
        <position position="185"/>
    </location>
    <ligand>
        <name>substrate</name>
    </ligand>
</feature>
<gene>
    <name evidence="5" type="ORF">CLV62_101531</name>
</gene>
<dbReference type="AlphaFoldDB" id="A0A2V3PVV5"/>
<dbReference type="InterPro" id="IPR010905">
    <property type="entry name" value="Glyco_hydro_88"/>
</dbReference>
<sequence>MKIFKNKLLPLSIVGIMAFSCTPKAEKVKAEFIDQNVAFASAQTLKMLESVGEPTGKNYPRTLDPEGKLVVTNMYDWTPGFFPGSLWYLYELTGDSTWRNQAAKWTESLEPLKTFTGHHDLGFMMYCSYGNAERLAPKPEYKDILIQSAQSLSSRYSDVTKCIKSWNYRKGWNDTTEWFYPVIIDNMMNLEMLFYASKVSGDKRYYDIAVSHANTTLKNHFRDDFSTYHVVDYDTITGVVKDQATCQGYSDNSTWSRGQAWAIYGYTMMYRETKDSSYLNAAIKATDFYLKNLPEDLVPLWDFNVGQEGFTPEGKSYAVEFKEKLRDASAAAVVCSGLFELGQLTNNKAYIDSATKMLKSLASPNYRATLGNNGNFILMHSVGSIPHKNEIDVPLTYADYYFLEALVRYKNLKQ</sequence>
<dbReference type="GO" id="GO:0052757">
    <property type="term" value="F:chondroitin hydrolase activity"/>
    <property type="evidence" value="ECO:0007669"/>
    <property type="project" value="TreeGrafter"/>
</dbReference>
<evidence type="ECO:0000256" key="4">
    <source>
        <dbReference type="PIRSR" id="PIRSR610905-2"/>
    </source>
</evidence>
<dbReference type="EMBL" id="QICL01000001">
    <property type="protein sequence ID" value="PXV69262.1"/>
    <property type="molecule type" value="Genomic_DNA"/>
</dbReference>
<dbReference type="PANTHER" id="PTHR36845">
    <property type="entry name" value="HYDROLASE, PUTATIVE (AFU_ORTHOLOGUE AFUA_7G05090)-RELATED"/>
    <property type="match status" value="1"/>
</dbReference>
<reference evidence="5 6" key="1">
    <citation type="submission" date="2018-03" db="EMBL/GenBank/DDBJ databases">
        <title>Genomic Encyclopedia of Archaeal and Bacterial Type Strains, Phase II (KMG-II): from individual species to whole genera.</title>
        <authorList>
            <person name="Goeker M."/>
        </authorList>
    </citation>
    <scope>NUCLEOTIDE SEQUENCE [LARGE SCALE GENOMIC DNA]</scope>
    <source>
        <strain evidence="5 6">DSM 100214</strain>
    </source>
</reference>
<name>A0A2V3PVV5_9BACT</name>
<dbReference type="GO" id="GO:0000272">
    <property type="term" value="P:polysaccharide catabolic process"/>
    <property type="evidence" value="ECO:0007669"/>
    <property type="project" value="TreeGrafter"/>
</dbReference>
<dbReference type="PROSITE" id="PS51257">
    <property type="entry name" value="PROKAR_LIPOPROTEIN"/>
    <property type="match status" value="1"/>
</dbReference>
<feature type="binding site" evidence="4">
    <location>
        <position position="257"/>
    </location>
    <ligand>
        <name>substrate</name>
    </ligand>
</feature>
<feature type="active site" description="Nucleophile" evidence="3">
    <location>
        <position position="120"/>
    </location>
</feature>
<feature type="active site" description="Proton donor" evidence="3">
    <location>
        <position position="185"/>
    </location>
</feature>
<evidence type="ECO:0000256" key="2">
    <source>
        <dbReference type="ARBA" id="ARBA00038358"/>
    </source>
</evidence>
<dbReference type="InterPro" id="IPR008928">
    <property type="entry name" value="6-hairpin_glycosidase_sf"/>
</dbReference>
<dbReference type="Pfam" id="PF07470">
    <property type="entry name" value="Glyco_hydro_88"/>
    <property type="match status" value="1"/>
</dbReference>
<dbReference type="PANTHER" id="PTHR36845:SF1">
    <property type="entry name" value="HYDROLASE, PUTATIVE (AFU_ORTHOLOGUE AFUA_7G05090)-RELATED"/>
    <property type="match status" value="1"/>
</dbReference>
<feature type="binding site" evidence="4">
    <location>
        <position position="245"/>
    </location>
    <ligand>
        <name>substrate</name>
    </ligand>
</feature>
<keyword evidence="1 5" id="KW-0378">Hydrolase</keyword>
<proteinExistence type="inferred from homology"/>
<comment type="similarity">
    <text evidence="2">Belongs to the glycosyl hydrolase 88 family.</text>
</comment>
<dbReference type="OrthoDB" id="428577at2"/>
<feature type="binding site" evidence="4">
    <location>
        <position position="261"/>
    </location>
    <ligand>
        <name>substrate</name>
    </ligand>
</feature>
<evidence type="ECO:0000256" key="3">
    <source>
        <dbReference type="PIRSR" id="PIRSR610905-1"/>
    </source>
</evidence>
<keyword evidence="6" id="KW-1185">Reference proteome</keyword>
<accession>A0A2V3PVV5</accession>
<evidence type="ECO:0000313" key="6">
    <source>
        <dbReference type="Proteomes" id="UP000247973"/>
    </source>
</evidence>
<dbReference type="RefSeq" id="WP_110309210.1">
    <property type="nucleotide sequence ID" value="NZ_QICL01000001.1"/>
</dbReference>
<dbReference type="Proteomes" id="UP000247973">
    <property type="component" value="Unassembled WGS sequence"/>
</dbReference>
<dbReference type="SUPFAM" id="SSF48208">
    <property type="entry name" value="Six-hairpin glycosidases"/>
    <property type="match status" value="1"/>
</dbReference>
<evidence type="ECO:0000313" key="5">
    <source>
        <dbReference type="EMBL" id="PXV69262.1"/>
    </source>
</evidence>
<comment type="caution">
    <text evidence="5">The sequence shown here is derived from an EMBL/GenBank/DDBJ whole genome shotgun (WGS) entry which is preliminary data.</text>
</comment>
<dbReference type="Gene3D" id="1.50.10.10">
    <property type="match status" value="1"/>
</dbReference>
<feature type="binding site" evidence="4">
    <location>
        <position position="384"/>
    </location>
    <ligand>
        <name>substrate</name>
    </ligand>
</feature>
<dbReference type="InterPro" id="IPR012341">
    <property type="entry name" value="6hp_glycosidase-like_sf"/>
</dbReference>
<evidence type="ECO:0000256" key="1">
    <source>
        <dbReference type="ARBA" id="ARBA00022801"/>
    </source>
</evidence>
<protein>
    <submittedName>
        <fullName evidence="5">Glycosyl hydrolase family 88</fullName>
    </submittedName>
</protein>
<organism evidence="5 6">
    <name type="scientific">Dysgonomonas alginatilytica</name>
    <dbReference type="NCBI Taxonomy" id="1605892"/>
    <lineage>
        <taxon>Bacteria</taxon>
        <taxon>Pseudomonadati</taxon>
        <taxon>Bacteroidota</taxon>
        <taxon>Bacteroidia</taxon>
        <taxon>Bacteroidales</taxon>
        <taxon>Dysgonomonadaceae</taxon>
        <taxon>Dysgonomonas</taxon>
    </lineage>
</organism>
<dbReference type="InterPro" id="IPR052369">
    <property type="entry name" value="UG_Glycosaminoglycan_Hydrolase"/>
</dbReference>